<comment type="subcellular location">
    <subcellularLocation>
        <location evidence="1">Membrane</location>
        <topology evidence="1">Multi-pass membrane protein</topology>
    </subcellularLocation>
</comment>
<accession>A0A7S4FEH0</accession>
<dbReference type="GO" id="GO:0016020">
    <property type="term" value="C:membrane"/>
    <property type="evidence" value="ECO:0007669"/>
    <property type="project" value="UniProtKB-SubCell"/>
</dbReference>
<keyword evidence="2 5" id="KW-0812">Transmembrane</keyword>
<organism evidence="6">
    <name type="scientific">Eutreptiella gymnastica</name>
    <dbReference type="NCBI Taxonomy" id="73025"/>
    <lineage>
        <taxon>Eukaryota</taxon>
        <taxon>Discoba</taxon>
        <taxon>Euglenozoa</taxon>
        <taxon>Euglenida</taxon>
        <taxon>Spirocuta</taxon>
        <taxon>Euglenophyceae</taxon>
        <taxon>Eutreptiales</taxon>
        <taxon>Eutreptiaceae</taxon>
        <taxon>Eutreptiella</taxon>
    </lineage>
</organism>
<feature type="transmembrane region" description="Helical" evidence="5">
    <location>
        <begin position="48"/>
        <end position="71"/>
    </location>
</feature>
<dbReference type="EMBL" id="HBJA01005037">
    <property type="protein sequence ID" value="CAE0790562.1"/>
    <property type="molecule type" value="Transcribed_RNA"/>
</dbReference>
<dbReference type="PANTHER" id="PTHR38483">
    <property type="entry name" value="CHROMOSOME 1, WHOLE GENOME SHOTGUN SEQUENCE"/>
    <property type="match status" value="1"/>
</dbReference>
<evidence type="ECO:0000256" key="5">
    <source>
        <dbReference type="SAM" id="Phobius"/>
    </source>
</evidence>
<dbReference type="Gene3D" id="1.20.120.350">
    <property type="entry name" value="Voltage-gated potassium channels. Chain C"/>
    <property type="match status" value="1"/>
</dbReference>
<protein>
    <recommendedName>
        <fullName evidence="7">Ion transport domain-containing protein</fullName>
    </recommendedName>
</protein>
<dbReference type="InterPro" id="IPR027359">
    <property type="entry name" value="Volt_channel_dom_sf"/>
</dbReference>
<keyword evidence="3 5" id="KW-1133">Transmembrane helix</keyword>
<reference evidence="6" key="1">
    <citation type="submission" date="2021-01" db="EMBL/GenBank/DDBJ databases">
        <authorList>
            <person name="Corre E."/>
            <person name="Pelletier E."/>
            <person name="Niang G."/>
            <person name="Scheremetjew M."/>
            <person name="Finn R."/>
            <person name="Kale V."/>
            <person name="Holt S."/>
            <person name="Cochrane G."/>
            <person name="Meng A."/>
            <person name="Brown T."/>
            <person name="Cohen L."/>
        </authorList>
    </citation>
    <scope>NUCLEOTIDE SEQUENCE</scope>
    <source>
        <strain evidence="6">CCMP1594</strain>
    </source>
</reference>
<evidence type="ECO:0000256" key="2">
    <source>
        <dbReference type="ARBA" id="ARBA00022692"/>
    </source>
</evidence>
<dbReference type="PANTHER" id="PTHR38483:SF1">
    <property type="entry name" value="ION TRANSPORT DOMAIN-CONTAINING PROTEIN"/>
    <property type="match status" value="1"/>
</dbReference>
<evidence type="ECO:0000313" key="6">
    <source>
        <dbReference type="EMBL" id="CAE0790562.1"/>
    </source>
</evidence>
<sequence length="214" mass="24161">MSHDVLTLKDYLSIVRFSRAYGYFYGVMVLLSLVVIFLSFRLRHPHPFWFIALEGILTMLFSTEIFLQIAVQKGMYFRSSMFNNVEFALCVASMVAYVEVLGKLNVQTYEWADVLIITLRYTARAGRVFFFMRQRARYNMSTFGLSLNGLQGIHPKRSSDCSDPGDAAGMELDMVGGMDNGQSQWASDTPEWRKPGGAFTSDMMALDIGSDTDG</sequence>
<evidence type="ECO:0000256" key="3">
    <source>
        <dbReference type="ARBA" id="ARBA00022989"/>
    </source>
</evidence>
<evidence type="ECO:0000256" key="4">
    <source>
        <dbReference type="ARBA" id="ARBA00023136"/>
    </source>
</evidence>
<evidence type="ECO:0008006" key="7">
    <source>
        <dbReference type="Google" id="ProtNLM"/>
    </source>
</evidence>
<keyword evidence="4 5" id="KW-0472">Membrane</keyword>
<evidence type="ECO:0000256" key="1">
    <source>
        <dbReference type="ARBA" id="ARBA00004141"/>
    </source>
</evidence>
<name>A0A7S4FEH0_9EUGL</name>
<feature type="transmembrane region" description="Helical" evidence="5">
    <location>
        <begin position="21"/>
        <end position="42"/>
    </location>
</feature>
<proteinExistence type="predicted"/>
<gene>
    <name evidence="6" type="ORF">EGYM00163_LOCUS1676</name>
</gene>
<dbReference type="AlphaFoldDB" id="A0A7S4FEH0"/>